<dbReference type="Gene3D" id="2.30.42.10">
    <property type="match status" value="1"/>
</dbReference>
<dbReference type="PROSITE" id="PS50106">
    <property type="entry name" value="PDZ"/>
    <property type="match status" value="1"/>
</dbReference>
<evidence type="ECO:0000256" key="15">
    <source>
        <dbReference type="ARBA" id="ARBA00081191"/>
    </source>
</evidence>
<evidence type="ECO:0000256" key="10">
    <source>
        <dbReference type="ARBA" id="ARBA00023054"/>
    </source>
</evidence>
<dbReference type="PANTHER" id="PTHR16528">
    <property type="entry name" value="GOLGI-ASSOCIATED PDZ AND COILED-COIL MOTIF-CONTAINING"/>
    <property type="match status" value="1"/>
</dbReference>
<evidence type="ECO:0000256" key="16">
    <source>
        <dbReference type="ARBA" id="ARBA00083668"/>
    </source>
</evidence>
<keyword evidence="7" id="KW-0653">Protein transport</keyword>
<feature type="region of interest" description="Disordered" evidence="17">
    <location>
        <begin position="116"/>
        <end position="137"/>
    </location>
</feature>
<dbReference type="AlphaFoldDB" id="A0A665WNM8"/>
<dbReference type="GO" id="GO:0030140">
    <property type="term" value="C:trans-Golgi network transport vesicle"/>
    <property type="evidence" value="ECO:0007669"/>
    <property type="project" value="TreeGrafter"/>
</dbReference>
<evidence type="ECO:0000256" key="2">
    <source>
        <dbReference type="ARBA" id="ARBA00004279"/>
    </source>
</evidence>
<evidence type="ECO:0000256" key="7">
    <source>
        <dbReference type="ARBA" id="ARBA00022927"/>
    </source>
</evidence>
<evidence type="ECO:0000256" key="5">
    <source>
        <dbReference type="ARBA" id="ARBA00022448"/>
    </source>
</evidence>
<gene>
    <name evidence="19" type="primary">gopc</name>
</gene>
<keyword evidence="9" id="KW-0333">Golgi apparatus</keyword>
<comment type="subcellular location">
    <subcellularLocation>
        <location evidence="2">Cell projection</location>
        <location evidence="2">Dendrite</location>
    </subcellularLocation>
    <subcellularLocation>
        <location evidence="4">Cytoplasm</location>
    </subcellularLocation>
    <subcellularLocation>
        <location evidence="3">Golgi apparatus membrane</location>
        <topology evidence="3">Peripheral membrane protein</topology>
    </subcellularLocation>
    <subcellularLocation>
        <location evidence="1">Golgi apparatus</location>
        <location evidence="1">trans-Golgi network membrane</location>
    </subcellularLocation>
    <subcellularLocation>
        <location evidence="13">Postsynaptic density</location>
    </subcellularLocation>
</comment>
<evidence type="ECO:0000256" key="8">
    <source>
        <dbReference type="ARBA" id="ARBA00023018"/>
    </source>
</evidence>
<dbReference type="SMART" id="SM00228">
    <property type="entry name" value="PDZ"/>
    <property type="match status" value="1"/>
</dbReference>
<evidence type="ECO:0000256" key="1">
    <source>
        <dbReference type="ARBA" id="ARBA00004198"/>
    </source>
</evidence>
<proteinExistence type="predicted"/>
<protein>
    <recommendedName>
        <fullName evidence="14">Golgi-associated PDZ and coiled-coil motif-containing protein</fullName>
    </recommendedName>
    <alternativeName>
        <fullName evidence="15">CFTR-associated ligand</fullName>
    </alternativeName>
    <alternativeName>
        <fullName evidence="16">PDZ protein interacting specifically with TC10</fullName>
    </alternativeName>
</protein>
<dbReference type="GO" id="GO:0000139">
    <property type="term" value="C:Golgi membrane"/>
    <property type="evidence" value="ECO:0007669"/>
    <property type="project" value="UniProtKB-SubCell"/>
</dbReference>
<evidence type="ECO:0000256" key="4">
    <source>
        <dbReference type="ARBA" id="ARBA00004496"/>
    </source>
</evidence>
<dbReference type="GO" id="GO:2000009">
    <property type="term" value="P:negative regulation of protein localization to cell surface"/>
    <property type="evidence" value="ECO:0007669"/>
    <property type="project" value="TreeGrafter"/>
</dbReference>
<feature type="compositionally biased region" description="Polar residues" evidence="17">
    <location>
        <begin position="288"/>
        <end position="298"/>
    </location>
</feature>
<dbReference type="GO" id="GO:0044325">
    <property type="term" value="F:transmembrane transporter binding"/>
    <property type="evidence" value="ECO:0007669"/>
    <property type="project" value="TreeGrafter"/>
</dbReference>
<evidence type="ECO:0000259" key="18">
    <source>
        <dbReference type="PROSITE" id="PS50106"/>
    </source>
</evidence>
<reference evidence="19" key="3">
    <citation type="submission" date="2025-09" db="UniProtKB">
        <authorList>
            <consortium name="Ensembl"/>
        </authorList>
    </citation>
    <scope>IDENTIFICATION</scope>
</reference>
<dbReference type="Ensembl" id="ENSENLT00000046214.1">
    <property type="protein sequence ID" value="ENSENLP00000045097.1"/>
    <property type="gene ID" value="ENSENLG00000019200.1"/>
</dbReference>
<dbReference type="SUPFAM" id="SSF50156">
    <property type="entry name" value="PDZ domain-like"/>
    <property type="match status" value="1"/>
</dbReference>
<evidence type="ECO:0000256" key="6">
    <source>
        <dbReference type="ARBA" id="ARBA00022490"/>
    </source>
</evidence>
<dbReference type="InterPro" id="IPR001478">
    <property type="entry name" value="PDZ"/>
</dbReference>
<keyword evidence="20" id="KW-1185">Reference proteome</keyword>
<dbReference type="InterPro" id="IPR036034">
    <property type="entry name" value="PDZ_sf"/>
</dbReference>
<dbReference type="GO" id="GO:0005886">
    <property type="term" value="C:plasma membrane"/>
    <property type="evidence" value="ECO:0007669"/>
    <property type="project" value="UniProtKB-ARBA"/>
</dbReference>
<keyword evidence="10" id="KW-0175">Coiled coil</keyword>
<keyword evidence="5" id="KW-0813">Transport</keyword>
<feature type="compositionally biased region" description="Low complexity" evidence="17">
    <location>
        <begin position="259"/>
        <end position="270"/>
    </location>
</feature>
<dbReference type="GO" id="GO:0015031">
    <property type="term" value="P:protein transport"/>
    <property type="evidence" value="ECO:0007669"/>
    <property type="project" value="UniProtKB-KW"/>
</dbReference>
<reference evidence="19" key="2">
    <citation type="submission" date="2025-08" db="UniProtKB">
        <authorList>
            <consortium name="Ensembl"/>
        </authorList>
    </citation>
    <scope>IDENTIFICATION</scope>
</reference>
<dbReference type="GO" id="GO:0042802">
    <property type="term" value="F:identical protein binding"/>
    <property type="evidence" value="ECO:0007669"/>
    <property type="project" value="UniProtKB-ARBA"/>
</dbReference>
<dbReference type="FunFam" id="2.30.42.10:FF:000067">
    <property type="entry name" value="Golgi-associated PDZ and coiled-coil motif-containing protein-like"/>
    <property type="match status" value="1"/>
</dbReference>
<feature type="domain" description="PDZ" evidence="18">
    <location>
        <begin position="146"/>
        <end position="229"/>
    </location>
</feature>
<accession>A0A665WNM8</accession>
<dbReference type="PANTHER" id="PTHR16528:SF2">
    <property type="entry name" value="GOLGI-ASSOCIATED PDZ AND COILED-COIL MOTIF-CONTAINING PROTEIN"/>
    <property type="match status" value="1"/>
</dbReference>
<dbReference type="GO" id="GO:0030425">
    <property type="term" value="C:dendrite"/>
    <property type="evidence" value="ECO:0007669"/>
    <property type="project" value="UniProtKB-SubCell"/>
</dbReference>
<evidence type="ECO:0000256" key="14">
    <source>
        <dbReference type="ARBA" id="ARBA00072943"/>
    </source>
</evidence>
<keyword evidence="8" id="KW-0770">Synapse</keyword>
<dbReference type="InterPro" id="IPR038879">
    <property type="entry name" value="GOPC"/>
</dbReference>
<name>A0A665WNM8_ECHNA</name>
<dbReference type="Pfam" id="PF00595">
    <property type="entry name" value="PDZ"/>
    <property type="match status" value="1"/>
</dbReference>
<keyword evidence="6" id="KW-0963">Cytoplasm</keyword>
<evidence type="ECO:0000313" key="20">
    <source>
        <dbReference type="Proteomes" id="UP000472264"/>
    </source>
</evidence>
<dbReference type="Proteomes" id="UP000472264">
    <property type="component" value="Chromosome 24"/>
</dbReference>
<organism evidence="19 20">
    <name type="scientific">Echeneis naucrates</name>
    <name type="common">Live sharksucker</name>
    <dbReference type="NCBI Taxonomy" id="173247"/>
    <lineage>
        <taxon>Eukaryota</taxon>
        <taxon>Metazoa</taxon>
        <taxon>Chordata</taxon>
        <taxon>Craniata</taxon>
        <taxon>Vertebrata</taxon>
        <taxon>Euteleostomi</taxon>
        <taxon>Actinopterygii</taxon>
        <taxon>Neopterygii</taxon>
        <taxon>Teleostei</taxon>
        <taxon>Neoteleostei</taxon>
        <taxon>Acanthomorphata</taxon>
        <taxon>Carangaria</taxon>
        <taxon>Carangiformes</taxon>
        <taxon>Echeneidae</taxon>
        <taxon>Echeneis</taxon>
    </lineage>
</organism>
<feature type="region of interest" description="Disordered" evidence="17">
    <location>
        <begin position="256"/>
        <end position="310"/>
    </location>
</feature>
<feature type="compositionally biased region" description="Basic and acidic residues" evidence="17">
    <location>
        <begin position="116"/>
        <end position="136"/>
    </location>
</feature>
<evidence type="ECO:0000256" key="13">
    <source>
        <dbReference type="ARBA" id="ARBA00034105"/>
    </source>
</evidence>
<dbReference type="GO" id="GO:0014069">
    <property type="term" value="C:postsynaptic density"/>
    <property type="evidence" value="ECO:0007669"/>
    <property type="project" value="UniProtKB-SubCell"/>
</dbReference>
<evidence type="ECO:0000256" key="3">
    <source>
        <dbReference type="ARBA" id="ARBA00004395"/>
    </source>
</evidence>
<reference evidence="19" key="1">
    <citation type="submission" date="2021-04" db="EMBL/GenBank/DDBJ databases">
        <authorList>
            <consortium name="Wellcome Sanger Institute Data Sharing"/>
        </authorList>
    </citation>
    <scope>NUCLEOTIDE SEQUENCE [LARGE SCALE GENOMIC DNA]</scope>
</reference>
<evidence type="ECO:0000256" key="17">
    <source>
        <dbReference type="SAM" id="MobiDB-lite"/>
    </source>
</evidence>
<keyword evidence="11" id="KW-0472">Membrane</keyword>
<keyword evidence="12" id="KW-0966">Cell projection</keyword>
<evidence type="ECO:0000256" key="11">
    <source>
        <dbReference type="ARBA" id="ARBA00023136"/>
    </source>
</evidence>
<dbReference type="CDD" id="cd06800">
    <property type="entry name" value="PDZ_GOPC-like"/>
    <property type="match status" value="1"/>
</dbReference>
<evidence type="ECO:0000256" key="9">
    <source>
        <dbReference type="ARBA" id="ARBA00023034"/>
    </source>
</evidence>
<evidence type="ECO:0000256" key="12">
    <source>
        <dbReference type="ARBA" id="ARBA00023273"/>
    </source>
</evidence>
<sequence>MSVSAGCSPVGHSSGLGPGMSMFRWLEVLEKEFDKAFVDVDLLLGEIDPDQVDITYEGRQKMTTLSSCFAQLCHKAQTIQLLGRDMKGPAHDKLWNQLEAEIHLHRHKTVIRACRGRSDPKKPLPSPVDHDPDMLKKTQGVGPIRKVVLVKEDHEGLGISITGGKEHGVPILISEIHPSQPADRCGGLHVGDAILAVNSINLRDAKHKEAVTILSQQRGQIEFEVVYVAPEVDSDDENVEYEDDSGHRYRLYLDELDDSSTAPPSNSSASLQALDKMSLDNGPESGDTGISSEATSEETPSKPPENDCSL</sequence>
<evidence type="ECO:0000313" key="19">
    <source>
        <dbReference type="Ensembl" id="ENSENLP00000045097.1"/>
    </source>
</evidence>